<feature type="transmembrane region" description="Helical" evidence="9">
    <location>
        <begin position="316"/>
        <end position="341"/>
    </location>
</feature>
<accession>A0A9Q9ENH4</accession>
<organism evidence="11 12">
    <name type="scientific">Septoria linicola</name>
    <dbReference type="NCBI Taxonomy" id="215465"/>
    <lineage>
        <taxon>Eukaryota</taxon>
        <taxon>Fungi</taxon>
        <taxon>Dikarya</taxon>
        <taxon>Ascomycota</taxon>
        <taxon>Pezizomycotina</taxon>
        <taxon>Dothideomycetes</taxon>
        <taxon>Dothideomycetidae</taxon>
        <taxon>Mycosphaerellales</taxon>
        <taxon>Mycosphaerellaceae</taxon>
        <taxon>Septoria</taxon>
    </lineage>
</organism>
<feature type="compositionally biased region" description="Polar residues" evidence="8">
    <location>
        <begin position="48"/>
        <end position="64"/>
    </location>
</feature>
<protein>
    <submittedName>
        <fullName evidence="11">Sugar phosphate transporter domain-containing protein</fullName>
    </submittedName>
</protein>
<evidence type="ECO:0000256" key="2">
    <source>
        <dbReference type="ARBA" id="ARBA00004477"/>
    </source>
</evidence>
<feature type="transmembrane region" description="Helical" evidence="9">
    <location>
        <begin position="124"/>
        <end position="144"/>
    </location>
</feature>
<feature type="compositionally biased region" description="Acidic residues" evidence="8">
    <location>
        <begin position="65"/>
        <end position="78"/>
    </location>
</feature>
<feature type="transmembrane region" description="Helical" evidence="9">
    <location>
        <begin position="421"/>
        <end position="443"/>
    </location>
</feature>
<comment type="subcellular location">
    <subcellularLocation>
        <location evidence="2">Endoplasmic reticulum membrane</location>
        <topology evidence="2">Multi-pass membrane protein</topology>
    </subcellularLocation>
</comment>
<keyword evidence="5 9" id="KW-0812">Transmembrane</keyword>
<feature type="transmembrane region" description="Helical" evidence="9">
    <location>
        <begin position="235"/>
        <end position="254"/>
    </location>
</feature>
<evidence type="ECO:0000256" key="4">
    <source>
        <dbReference type="ARBA" id="ARBA00011182"/>
    </source>
</evidence>
<feature type="transmembrane region" description="Helical" evidence="9">
    <location>
        <begin position="391"/>
        <end position="414"/>
    </location>
</feature>
<dbReference type="AlphaFoldDB" id="A0A9Q9ENH4"/>
<comment type="function">
    <text evidence="1">Involved in the import of GDP-mannose from the cytoplasm into the Golgi lumen.</text>
</comment>
<feature type="region of interest" description="Disordered" evidence="8">
    <location>
        <begin position="1"/>
        <end position="99"/>
    </location>
</feature>
<feature type="region of interest" description="Disordered" evidence="8">
    <location>
        <begin position="200"/>
        <end position="227"/>
    </location>
</feature>
<gene>
    <name evidence="11" type="ORF">Slin15195_G099130</name>
</gene>
<sequence length="552" mass="61003">MANSTHGHSRQRSGSLLFSQSTKHNATSSSRPPPIPVDGGGLGETKVPSDSDQSTDMELSSILSSDDDDDDYDDDEETGLTQPERKRRRRRRKLTHSDPSTRISGEALLAEETGIAKTALIRKIIVNGLLILLWYTFSISISVYNKWMFSAENLDFHFPLFTTSIHMLVQFTLASLVIILFPRFRPGRDRNGHVIQDEELDDREGEEHRYERVRGRQDSQQTTTRKQKPLMTRSFYLSRITPCGGATALDIGLGNFSLRFISLTFFTMCKSSVLAFVLLFAFIFKLEKPTWRLCGIIGLMTVGVILMVSGEAAFNALGFILVMTASLCSGFRWSLTQILLLRNKATSNPFSSIFFLTPVMFIVLFLLALPIEGPGAVLQGLGELVEAKGHVLGALIILFPGCLAFMMVAAEFALLQRTSVVTLSVCGIFKEVLTISAASFTFGDELSPINVSGLIVTIASIAGYNWLKYSKMSRDAKKEAHAIVASEVDSPDKPRSSIEEAEQFALGRDSMASEAGGLMRDSLHLTTEYDRGGGTQRHENSKSPTKRPEDLE</sequence>
<evidence type="ECO:0000256" key="6">
    <source>
        <dbReference type="ARBA" id="ARBA00022989"/>
    </source>
</evidence>
<feature type="compositionally biased region" description="Basic and acidic residues" evidence="8">
    <location>
        <begin position="205"/>
        <end position="217"/>
    </location>
</feature>
<evidence type="ECO:0000313" key="11">
    <source>
        <dbReference type="EMBL" id="USW56594.1"/>
    </source>
</evidence>
<feature type="transmembrane region" description="Helical" evidence="9">
    <location>
        <begin position="260"/>
        <end position="284"/>
    </location>
</feature>
<evidence type="ECO:0000259" key="10">
    <source>
        <dbReference type="Pfam" id="PF03151"/>
    </source>
</evidence>
<feature type="region of interest" description="Disordered" evidence="8">
    <location>
        <begin position="517"/>
        <end position="552"/>
    </location>
</feature>
<feature type="compositionally biased region" description="Basic and acidic residues" evidence="8">
    <location>
        <begin position="521"/>
        <end position="552"/>
    </location>
</feature>
<evidence type="ECO:0000256" key="7">
    <source>
        <dbReference type="ARBA" id="ARBA00023136"/>
    </source>
</evidence>
<dbReference type="PANTHER" id="PTHR11132">
    <property type="entry name" value="SOLUTE CARRIER FAMILY 35"/>
    <property type="match status" value="1"/>
</dbReference>
<feature type="transmembrane region" description="Helical" evidence="9">
    <location>
        <begin position="353"/>
        <end position="371"/>
    </location>
</feature>
<feature type="transmembrane region" description="Helical" evidence="9">
    <location>
        <begin position="449"/>
        <end position="467"/>
    </location>
</feature>
<feature type="transmembrane region" description="Helical" evidence="9">
    <location>
        <begin position="291"/>
        <end position="310"/>
    </location>
</feature>
<dbReference type="InterPro" id="IPR004853">
    <property type="entry name" value="Sugar_P_trans_dom"/>
</dbReference>
<evidence type="ECO:0000256" key="1">
    <source>
        <dbReference type="ARBA" id="ARBA00003420"/>
    </source>
</evidence>
<feature type="domain" description="Sugar phosphate transporter" evidence="10">
    <location>
        <begin position="229"/>
        <end position="465"/>
    </location>
</feature>
<comment type="subunit">
    <text evidence="4">Homooligomer.</text>
</comment>
<evidence type="ECO:0000256" key="9">
    <source>
        <dbReference type="SAM" id="Phobius"/>
    </source>
</evidence>
<dbReference type="Pfam" id="PF03151">
    <property type="entry name" value="TPT"/>
    <property type="match status" value="1"/>
</dbReference>
<feature type="compositionally biased region" description="Basic residues" evidence="8">
    <location>
        <begin position="85"/>
        <end position="94"/>
    </location>
</feature>
<name>A0A9Q9ENH4_9PEZI</name>
<keyword evidence="12" id="KW-1185">Reference proteome</keyword>
<keyword evidence="7 9" id="KW-0472">Membrane</keyword>
<feature type="compositionally biased region" description="Polar residues" evidence="8">
    <location>
        <begin position="1"/>
        <end position="30"/>
    </location>
</feature>
<reference evidence="11" key="1">
    <citation type="submission" date="2022-06" db="EMBL/GenBank/DDBJ databases">
        <title>Complete genome sequences of two strains of the flax pathogen Septoria linicola.</title>
        <authorList>
            <person name="Lapalu N."/>
            <person name="Simon A."/>
            <person name="Demenou B."/>
            <person name="Paumier D."/>
            <person name="Guillot M.-P."/>
            <person name="Gout L."/>
            <person name="Valade R."/>
        </authorList>
    </citation>
    <scope>NUCLEOTIDE SEQUENCE</scope>
    <source>
        <strain evidence="11">SE15195</strain>
    </source>
</reference>
<evidence type="ECO:0000256" key="3">
    <source>
        <dbReference type="ARBA" id="ARBA00010425"/>
    </source>
</evidence>
<evidence type="ECO:0000256" key="5">
    <source>
        <dbReference type="ARBA" id="ARBA00022692"/>
    </source>
</evidence>
<dbReference type="GO" id="GO:0005789">
    <property type="term" value="C:endoplasmic reticulum membrane"/>
    <property type="evidence" value="ECO:0007669"/>
    <property type="project" value="UniProtKB-SubCell"/>
</dbReference>
<feature type="transmembrane region" description="Helical" evidence="9">
    <location>
        <begin position="156"/>
        <end position="181"/>
    </location>
</feature>
<proteinExistence type="inferred from homology"/>
<keyword evidence="6 9" id="KW-1133">Transmembrane helix</keyword>
<evidence type="ECO:0000256" key="8">
    <source>
        <dbReference type="SAM" id="MobiDB-lite"/>
    </source>
</evidence>
<dbReference type="EMBL" id="CP099425">
    <property type="protein sequence ID" value="USW56594.1"/>
    <property type="molecule type" value="Genomic_DNA"/>
</dbReference>
<evidence type="ECO:0000313" key="12">
    <source>
        <dbReference type="Proteomes" id="UP001056384"/>
    </source>
</evidence>
<dbReference type="Proteomes" id="UP001056384">
    <property type="component" value="Chromosome 8"/>
</dbReference>
<dbReference type="InterPro" id="IPR050186">
    <property type="entry name" value="TPT_transporter"/>
</dbReference>
<comment type="similarity">
    <text evidence="3">Belongs to the TPT transporter family. SLC35D subfamily.</text>
</comment>